<protein>
    <recommendedName>
        <fullName evidence="2">High-affinity zinc uptake system protein ZnuA</fullName>
    </recommendedName>
</protein>
<proteinExistence type="inferred from homology"/>
<dbReference type="Gene3D" id="3.40.50.1980">
    <property type="entry name" value="Nitrogenase molybdenum iron protein domain"/>
    <property type="match status" value="3"/>
</dbReference>
<dbReference type="STRING" id="376427.SAMN04487954_102297"/>
<name>A0A1G8Q4Z5_9GAMM</name>
<dbReference type="SUPFAM" id="SSF53807">
    <property type="entry name" value="Helical backbone' metal receptor"/>
    <property type="match status" value="1"/>
</dbReference>
<reference evidence="10 11" key="1">
    <citation type="submission" date="2016-10" db="EMBL/GenBank/DDBJ databases">
        <authorList>
            <person name="de Groot N.N."/>
        </authorList>
    </citation>
    <scope>NUCLEOTIDE SEQUENCE [LARGE SCALE GENOMIC DNA]</scope>
    <source>
        <strain evidence="10 11">CGMCC 1.6133</strain>
    </source>
</reference>
<keyword evidence="3" id="KW-0813">Transport</keyword>
<evidence type="ECO:0000256" key="7">
    <source>
        <dbReference type="SAM" id="MobiDB-lite"/>
    </source>
</evidence>
<dbReference type="SUPFAM" id="SSF50814">
    <property type="entry name" value="Lipocalins"/>
    <property type="match status" value="1"/>
</dbReference>
<dbReference type="InterPro" id="IPR050492">
    <property type="entry name" value="Bact_metal-bind_prot9"/>
</dbReference>
<dbReference type="PANTHER" id="PTHR42953">
    <property type="entry name" value="HIGH-AFFINITY ZINC UPTAKE SYSTEM PROTEIN ZNUA-RELATED"/>
    <property type="match status" value="1"/>
</dbReference>
<dbReference type="Pfam" id="PF01297">
    <property type="entry name" value="ZnuA"/>
    <property type="match status" value="1"/>
</dbReference>
<feature type="chain" id="PRO_5011649641" description="High-affinity zinc uptake system protein ZnuA" evidence="8">
    <location>
        <begin position="22"/>
        <end position="527"/>
    </location>
</feature>
<feature type="region of interest" description="Disordered" evidence="7">
    <location>
        <begin position="127"/>
        <end position="171"/>
    </location>
</feature>
<accession>A0A1G8Q4Z5</accession>
<organism evidence="10 11">
    <name type="scientific">Billgrantia gudaonensis</name>
    <dbReference type="NCBI Taxonomy" id="376427"/>
    <lineage>
        <taxon>Bacteria</taxon>
        <taxon>Pseudomonadati</taxon>
        <taxon>Pseudomonadota</taxon>
        <taxon>Gammaproteobacteria</taxon>
        <taxon>Oceanospirillales</taxon>
        <taxon>Halomonadaceae</taxon>
        <taxon>Billgrantia</taxon>
    </lineage>
</organism>
<comment type="similarity">
    <text evidence="1">Belongs to the bacterial solute-binding protein 9 family.</text>
</comment>
<evidence type="ECO:0000256" key="6">
    <source>
        <dbReference type="ARBA" id="ARBA00022906"/>
    </source>
</evidence>
<keyword evidence="11" id="KW-1185">Reference proteome</keyword>
<evidence type="ECO:0000256" key="5">
    <source>
        <dbReference type="ARBA" id="ARBA00022833"/>
    </source>
</evidence>
<evidence type="ECO:0000256" key="2">
    <source>
        <dbReference type="ARBA" id="ARBA00015915"/>
    </source>
</evidence>
<dbReference type="InterPro" id="IPR015304">
    <property type="entry name" value="ZinT_dom"/>
</dbReference>
<keyword evidence="6" id="KW-0864">Zinc transport</keyword>
<evidence type="ECO:0000259" key="9">
    <source>
        <dbReference type="Pfam" id="PF09223"/>
    </source>
</evidence>
<feature type="domain" description="ZinT" evidence="9">
    <location>
        <begin position="350"/>
        <end position="527"/>
    </location>
</feature>
<dbReference type="Pfam" id="PF09223">
    <property type="entry name" value="ZinT"/>
    <property type="match status" value="1"/>
</dbReference>
<evidence type="ECO:0000256" key="4">
    <source>
        <dbReference type="ARBA" id="ARBA00022729"/>
    </source>
</evidence>
<dbReference type="InterPro" id="IPR012674">
    <property type="entry name" value="Calycin"/>
</dbReference>
<dbReference type="GO" id="GO:0006829">
    <property type="term" value="P:zinc ion transport"/>
    <property type="evidence" value="ECO:0007669"/>
    <property type="project" value="UniProtKB-KW"/>
</dbReference>
<keyword evidence="6" id="KW-0406">Ion transport</keyword>
<dbReference type="Gene3D" id="2.40.128.20">
    <property type="match status" value="1"/>
</dbReference>
<evidence type="ECO:0000313" key="11">
    <source>
        <dbReference type="Proteomes" id="UP000198525"/>
    </source>
</evidence>
<keyword evidence="5" id="KW-0862">Zinc</keyword>
<feature type="compositionally biased region" description="Basic and acidic residues" evidence="7">
    <location>
        <begin position="127"/>
        <end position="167"/>
    </location>
</feature>
<dbReference type="EMBL" id="FNES01000002">
    <property type="protein sequence ID" value="SDI99783.1"/>
    <property type="molecule type" value="Genomic_DNA"/>
</dbReference>
<dbReference type="Proteomes" id="UP000198525">
    <property type="component" value="Unassembled WGS sequence"/>
</dbReference>
<evidence type="ECO:0000313" key="10">
    <source>
        <dbReference type="EMBL" id="SDI99783.1"/>
    </source>
</evidence>
<gene>
    <name evidence="10" type="ORF">SAMN04487954_102297</name>
</gene>
<dbReference type="PANTHER" id="PTHR42953:SF3">
    <property type="entry name" value="HIGH-AFFINITY ZINC UPTAKE SYSTEM PROTEIN ZNUA"/>
    <property type="match status" value="1"/>
</dbReference>
<evidence type="ECO:0000256" key="3">
    <source>
        <dbReference type="ARBA" id="ARBA00022448"/>
    </source>
</evidence>
<sequence length="527" mass="58865">MNKALRPLCLPWLLVPAVAVAEVPSVAVDIPPVHSLVDRVMGELGTPDLVIQPGASPHGYSMRPSEAEALSSADAVFWVSDELTPWLARARQSLSDDALEVELMETSGTRRLEYRQGATFDAHDHAHDEHAHDDHAHDHDHDHDHDHQDETGGDHDHDHGHSHEGLDPHGWLDPVNAQAWLEAIAESLASLDPDNADTYRQHAAEGQAELDTLIDELNGHLADARDARFIVFHDAYQYFESRFDVPAVGAISLGDASDPSPARIREIHKRVAELGVQCVFREPQFNPALVDSVFEGSGVETSIVIDPLGVDIPLGSELYPQLLRQLADGVTRCAANAPPIDSAHDHDHVEDIYAGYFEDSQIEDRALSDWEGDWQSVYPYLQDGTLDEVFAHKAENDDGKTAEEVKAYYETGYRTDVERIVIDGTYVSFYEDGQERTGEYAYDGYEILTYEAGNRGVRYVFELEEGGPDLPAFIQFSDHAIYPTDAHHFHLYWGDDREALLEEVTNWPTYYPSHLDGEGIVREMLAH</sequence>
<dbReference type="GO" id="GO:0008270">
    <property type="term" value="F:zinc ion binding"/>
    <property type="evidence" value="ECO:0007669"/>
    <property type="project" value="InterPro"/>
</dbReference>
<keyword evidence="4 8" id="KW-0732">Signal</keyword>
<dbReference type="AlphaFoldDB" id="A0A1G8Q4Z5"/>
<evidence type="ECO:0000256" key="1">
    <source>
        <dbReference type="ARBA" id="ARBA00011028"/>
    </source>
</evidence>
<dbReference type="RefSeq" id="WP_340147948.1">
    <property type="nucleotide sequence ID" value="NZ_FNES01000002.1"/>
</dbReference>
<dbReference type="InterPro" id="IPR006127">
    <property type="entry name" value="ZnuA-like"/>
</dbReference>
<feature type="signal peptide" evidence="8">
    <location>
        <begin position="1"/>
        <end position="21"/>
    </location>
</feature>
<evidence type="ECO:0000256" key="8">
    <source>
        <dbReference type="SAM" id="SignalP"/>
    </source>
</evidence>